<dbReference type="RefSeq" id="WP_411914908.1">
    <property type="nucleotide sequence ID" value="NZ_BAAFSF010000001.1"/>
</dbReference>
<name>A0ABQ0E058_9PORP</name>
<dbReference type="InterPro" id="IPR043461">
    <property type="entry name" value="LpxH-like"/>
</dbReference>
<keyword evidence="2" id="KW-0997">Cell inner membrane</keyword>
<evidence type="ECO:0000256" key="4">
    <source>
        <dbReference type="ARBA" id="ARBA00022801"/>
    </source>
</evidence>
<dbReference type="Proteomes" id="UP001628220">
    <property type="component" value="Unassembled WGS sequence"/>
</dbReference>
<evidence type="ECO:0000256" key="2">
    <source>
        <dbReference type="ARBA" id="ARBA00022519"/>
    </source>
</evidence>
<evidence type="ECO:0000256" key="1">
    <source>
        <dbReference type="ARBA" id="ARBA00022475"/>
    </source>
</evidence>
<protein>
    <submittedName>
        <fullName evidence="8">UDP-2,3-diacylglucosamine diphosphatase</fullName>
    </submittedName>
</protein>
<keyword evidence="1" id="KW-1003">Cell membrane</keyword>
<keyword evidence="5" id="KW-0472">Membrane</keyword>
<evidence type="ECO:0000256" key="3">
    <source>
        <dbReference type="ARBA" id="ARBA00022723"/>
    </source>
</evidence>
<reference evidence="8 9" key="1">
    <citation type="journal article" date="2025" name="Int. J. Syst. Evol. Microbiol.">
        <title>Desulfovibrio falkowii sp. nov., Porphyromonas miyakawae sp. nov., Mediterraneibacter flintii sp. nov. and Owariibacterium komagatae gen. nov., sp. nov., isolated from human faeces.</title>
        <authorList>
            <person name="Hamaguchi T."/>
            <person name="Ohara M."/>
            <person name="Hisatomi A."/>
            <person name="Sekiguchi K."/>
            <person name="Takeda J.I."/>
            <person name="Ueyama J."/>
            <person name="Ito M."/>
            <person name="Nishiwaki H."/>
            <person name="Ogi T."/>
            <person name="Hirayama M."/>
            <person name="Ohkuma M."/>
            <person name="Sakamoto M."/>
            <person name="Ohno K."/>
        </authorList>
    </citation>
    <scope>NUCLEOTIDE SEQUENCE [LARGE SCALE GENOMIC DNA]</scope>
    <source>
        <strain evidence="8 9">13CB11C</strain>
    </source>
</reference>
<keyword evidence="9" id="KW-1185">Reference proteome</keyword>
<evidence type="ECO:0000313" key="8">
    <source>
        <dbReference type="EMBL" id="GAB1251094.1"/>
    </source>
</evidence>
<keyword evidence="3" id="KW-0479">Metal-binding</keyword>
<comment type="caution">
    <text evidence="8">The sequence shown here is derived from an EMBL/GenBank/DDBJ whole genome shotgun (WGS) entry which is preliminary data.</text>
</comment>
<evidence type="ECO:0000313" key="9">
    <source>
        <dbReference type="Proteomes" id="UP001628220"/>
    </source>
</evidence>
<dbReference type="PANTHER" id="PTHR34990:SF1">
    <property type="entry name" value="UDP-2,3-DIACYLGLUCOSAMINE HYDROLASE"/>
    <property type="match status" value="1"/>
</dbReference>
<evidence type="ECO:0000256" key="5">
    <source>
        <dbReference type="ARBA" id="ARBA00023136"/>
    </source>
</evidence>
<dbReference type="CDD" id="cd07398">
    <property type="entry name" value="MPP_YbbF-LpxH"/>
    <property type="match status" value="1"/>
</dbReference>
<evidence type="ECO:0000256" key="6">
    <source>
        <dbReference type="ARBA" id="ARBA00023211"/>
    </source>
</evidence>
<dbReference type="PANTHER" id="PTHR34990">
    <property type="entry name" value="UDP-2,3-DIACYLGLUCOSAMINE HYDROLASE-RELATED"/>
    <property type="match status" value="1"/>
</dbReference>
<dbReference type="Pfam" id="PF00149">
    <property type="entry name" value="Metallophos"/>
    <property type="match status" value="1"/>
</dbReference>
<sequence length="251" mass="29186">MNPIFFTSDAHLGAAVHKDSRSVELRLVRWMESIADTAGALYFLGDMFDYWHEWRYTIPKGYTRFLGTVARLVDSGVEVHIFTGNHDVWMKGYFEEELGTQVHHHAIQVNLGGKTFRLAHGDEECKERSFRESLLYNTFRSPTLQALYASIHPRWSTPIAQVSSNTSRQQHGDRDVPEVMPPIEEEWLIQWAARDAVKHPEVDYWLFGHRHRLADYSLGNGRRVLLLGDWIRYNSYAEWDGEELSLNTFSD</sequence>
<dbReference type="SUPFAM" id="SSF56300">
    <property type="entry name" value="Metallo-dependent phosphatases"/>
    <property type="match status" value="1"/>
</dbReference>
<keyword evidence="4" id="KW-0378">Hydrolase</keyword>
<evidence type="ECO:0000259" key="7">
    <source>
        <dbReference type="Pfam" id="PF00149"/>
    </source>
</evidence>
<dbReference type="InterPro" id="IPR004843">
    <property type="entry name" value="Calcineurin-like_PHP"/>
</dbReference>
<keyword evidence="6" id="KW-0464">Manganese</keyword>
<organism evidence="8 9">
    <name type="scientific">Porphyromonas miyakawae</name>
    <dbReference type="NCBI Taxonomy" id="3137470"/>
    <lineage>
        <taxon>Bacteria</taxon>
        <taxon>Pseudomonadati</taxon>
        <taxon>Bacteroidota</taxon>
        <taxon>Bacteroidia</taxon>
        <taxon>Bacteroidales</taxon>
        <taxon>Porphyromonadaceae</taxon>
        <taxon>Porphyromonas</taxon>
    </lineage>
</organism>
<accession>A0ABQ0E058</accession>
<gene>
    <name evidence="8" type="ORF">Tsumi_01980</name>
</gene>
<dbReference type="Gene3D" id="3.60.21.10">
    <property type="match status" value="1"/>
</dbReference>
<dbReference type="InterPro" id="IPR029052">
    <property type="entry name" value="Metallo-depent_PP-like"/>
</dbReference>
<dbReference type="EMBL" id="BAAFSF010000001">
    <property type="protein sequence ID" value="GAB1251094.1"/>
    <property type="molecule type" value="Genomic_DNA"/>
</dbReference>
<feature type="domain" description="Calcineurin-like phosphoesterase" evidence="7">
    <location>
        <begin position="3"/>
        <end position="212"/>
    </location>
</feature>
<proteinExistence type="predicted"/>